<comment type="subunit">
    <text evidence="9">This enzyme consists of two polypeptide chains, which are synthesized in precursor form from a single polypeptide.</text>
</comment>
<dbReference type="RefSeq" id="WP_381497070.1">
    <property type="nucleotide sequence ID" value="NZ_JBHUOM010000001.1"/>
</dbReference>
<proteinExistence type="inferred from homology"/>
<comment type="pathway">
    <text evidence="9">Sulfur metabolism; glutathione metabolism.</text>
</comment>
<dbReference type="GO" id="GO:0103068">
    <property type="term" value="F:leukotriene C4 gamma-glutamyl transferase activity"/>
    <property type="evidence" value="ECO:0007669"/>
    <property type="project" value="UniProtKB-EC"/>
</dbReference>
<dbReference type="NCBIfam" id="TIGR00066">
    <property type="entry name" value="g_glut_trans"/>
    <property type="match status" value="1"/>
</dbReference>
<evidence type="ECO:0000256" key="10">
    <source>
        <dbReference type="SAM" id="SignalP"/>
    </source>
</evidence>
<reference evidence="12" key="1">
    <citation type="journal article" date="2019" name="Int. J. Syst. Evol. Microbiol.">
        <title>The Global Catalogue of Microorganisms (GCM) 10K type strain sequencing project: providing services to taxonomists for standard genome sequencing and annotation.</title>
        <authorList>
            <consortium name="The Broad Institute Genomics Platform"/>
            <consortium name="The Broad Institute Genome Sequencing Center for Infectious Disease"/>
            <person name="Wu L."/>
            <person name="Ma J."/>
        </authorList>
    </citation>
    <scope>NUCLEOTIDE SEQUENCE [LARGE SCALE GENOMIC DNA]</scope>
    <source>
        <strain evidence="12">KCTC 52490</strain>
    </source>
</reference>
<feature type="chain" id="PRO_5045222774" description="Glutathione hydrolase proenzyme" evidence="10">
    <location>
        <begin position="20"/>
        <end position="607"/>
    </location>
</feature>
<keyword evidence="5 9" id="KW-0378">Hydrolase</keyword>
<evidence type="ECO:0000256" key="4">
    <source>
        <dbReference type="ARBA" id="ARBA00022679"/>
    </source>
</evidence>
<evidence type="ECO:0000256" key="1">
    <source>
        <dbReference type="ARBA" id="ARBA00001049"/>
    </source>
</evidence>
<dbReference type="Pfam" id="PF01019">
    <property type="entry name" value="G_glu_transpept"/>
    <property type="match status" value="1"/>
</dbReference>
<evidence type="ECO:0000256" key="6">
    <source>
        <dbReference type="ARBA" id="ARBA00023145"/>
    </source>
</evidence>
<evidence type="ECO:0000256" key="7">
    <source>
        <dbReference type="ARBA" id="ARBA00023315"/>
    </source>
</evidence>
<dbReference type="PROSITE" id="PS51257">
    <property type="entry name" value="PROKAR_LIPOPROTEIN"/>
    <property type="match status" value="1"/>
</dbReference>
<dbReference type="Gene3D" id="1.10.246.130">
    <property type="match status" value="1"/>
</dbReference>
<dbReference type="InterPro" id="IPR043138">
    <property type="entry name" value="GGT_lsub"/>
</dbReference>
<comment type="caution">
    <text evidence="11">The sequence shown here is derived from an EMBL/GenBank/DDBJ whole genome shotgun (WGS) entry which is preliminary data.</text>
</comment>
<organism evidence="11 12">
    <name type="scientific">Spirosoma flavum</name>
    <dbReference type="NCBI Taxonomy" id="2048557"/>
    <lineage>
        <taxon>Bacteria</taxon>
        <taxon>Pseudomonadati</taxon>
        <taxon>Bacteroidota</taxon>
        <taxon>Cytophagia</taxon>
        <taxon>Cytophagales</taxon>
        <taxon>Cytophagaceae</taxon>
        <taxon>Spirosoma</taxon>
    </lineage>
</organism>
<dbReference type="Gene3D" id="3.60.20.40">
    <property type="match status" value="1"/>
</dbReference>
<dbReference type="PANTHER" id="PTHR43199">
    <property type="entry name" value="GLUTATHIONE HYDROLASE"/>
    <property type="match status" value="1"/>
</dbReference>
<comment type="catalytic activity">
    <reaction evidence="8 9">
        <text>an N-terminal (5-L-glutamyl)-[peptide] + an alpha-amino acid = 5-L-glutamyl amino acid + an N-terminal L-alpha-aminoacyl-[peptide]</text>
        <dbReference type="Rhea" id="RHEA:23904"/>
        <dbReference type="Rhea" id="RHEA-COMP:9780"/>
        <dbReference type="Rhea" id="RHEA-COMP:9795"/>
        <dbReference type="ChEBI" id="CHEBI:77644"/>
        <dbReference type="ChEBI" id="CHEBI:78597"/>
        <dbReference type="ChEBI" id="CHEBI:78599"/>
        <dbReference type="ChEBI" id="CHEBI:78608"/>
        <dbReference type="EC" id="2.3.2.2"/>
    </reaction>
</comment>
<accession>A0ABW6AFH3</accession>
<dbReference type="PRINTS" id="PR01210">
    <property type="entry name" value="GGTRANSPTASE"/>
</dbReference>
<evidence type="ECO:0000256" key="8">
    <source>
        <dbReference type="ARBA" id="ARBA00047417"/>
    </source>
</evidence>
<feature type="signal peptide" evidence="10">
    <location>
        <begin position="1"/>
        <end position="19"/>
    </location>
</feature>
<evidence type="ECO:0000313" key="12">
    <source>
        <dbReference type="Proteomes" id="UP001597512"/>
    </source>
</evidence>
<keyword evidence="10" id="KW-0732">Signal</keyword>
<keyword evidence="12" id="KW-1185">Reference proteome</keyword>
<dbReference type="InterPro" id="IPR043137">
    <property type="entry name" value="GGT_ssub_C"/>
</dbReference>
<comment type="PTM">
    <text evidence="9">Cleaved by autocatalysis into a large and a small subunit.</text>
</comment>
<dbReference type="InterPro" id="IPR000101">
    <property type="entry name" value="GGT_peptidase"/>
</dbReference>
<comment type="catalytic activity">
    <reaction evidence="2 9">
        <text>glutathione + H2O = L-cysteinylglycine + L-glutamate</text>
        <dbReference type="Rhea" id="RHEA:28807"/>
        <dbReference type="ChEBI" id="CHEBI:15377"/>
        <dbReference type="ChEBI" id="CHEBI:29985"/>
        <dbReference type="ChEBI" id="CHEBI:57925"/>
        <dbReference type="ChEBI" id="CHEBI:61694"/>
        <dbReference type="EC" id="3.4.19.13"/>
    </reaction>
</comment>
<evidence type="ECO:0000313" key="11">
    <source>
        <dbReference type="EMBL" id="MFD2932885.1"/>
    </source>
</evidence>
<evidence type="ECO:0000256" key="2">
    <source>
        <dbReference type="ARBA" id="ARBA00001089"/>
    </source>
</evidence>
<comment type="catalytic activity">
    <reaction evidence="1 9">
        <text>an S-substituted glutathione + H2O = an S-substituted L-cysteinylglycine + L-glutamate</text>
        <dbReference type="Rhea" id="RHEA:59468"/>
        <dbReference type="ChEBI" id="CHEBI:15377"/>
        <dbReference type="ChEBI" id="CHEBI:29985"/>
        <dbReference type="ChEBI" id="CHEBI:90779"/>
        <dbReference type="ChEBI" id="CHEBI:143103"/>
        <dbReference type="EC" id="3.4.19.13"/>
    </reaction>
</comment>
<keyword evidence="7 9" id="KW-0012">Acyltransferase</keyword>
<dbReference type="PANTHER" id="PTHR43199:SF1">
    <property type="entry name" value="GLUTATHIONE HYDROLASE PROENZYME"/>
    <property type="match status" value="1"/>
</dbReference>
<dbReference type="EC" id="3.4.19.13" evidence="9"/>
<gene>
    <name evidence="11" type="primary">ggt</name>
    <name evidence="11" type="ORF">ACFS25_03785</name>
</gene>
<dbReference type="InterPro" id="IPR055262">
    <property type="entry name" value="GGT_CS"/>
</dbReference>
<dbReference type="InterPro" id="IPR051792">
    <property type="entry name" value="GGT_bact"/>
</dbReference>
<dbReference type="SUPFAM" id="SSF56235">
    <property type="entry name" value="N-terminal nucleophile aminohydrolases (Ntn hydrolases)"/>
    <property type="match status" value="1"/>
</dbReference>
<name>A0ABW6AFH3_9BACT</name>
<keyword evidence="4 9" id="KW-0808">Transferase</keyword>
<keyword evidence="6 9" id="KW-0865">Zymogen</keyword>
<protein>
    <recommendedName>
        <fullName evidence="9">Glutathione hydrolase proenzyme</fullName>
        <ecNumber evidence="9">2.3.2.2</ecNumber>
        <ecNumber evidence="9">3.4.19.13</ecNumber>
    </recommendedName>
    <component>
        <recommendedName>
            <fullName evidence="9">Glutathione hydrolase large chain</fullName>
        </recommendedName>
    </component>
    <component>
        <recommendedName>
            <fullName evidence="9">Glutathione hydrolase small chain</fullName>
        </recommendedName>
    </component>
</protein>
<dbReference type="EMBL" id="JBHUOM010000001">
    <property type="protein sequence ID" value="MFD2932885.1"/>
    <property type="molecule type" value="Genomic_DNA"/>
</dbReference>
<dbReference type="EC" id="2.3.2.2" evidence="9"/>
<evidence type="ECO:0000256" key="5">
    <source>
        <dbReference type="ARBA" id="ARBA00022801"/>
    </source>
</evidence>
<keyword evidence="9" id="KW-0317">Glutathione biosynthesis</keyword>
<comment type="similarity">
    <text evidence="3 9">Belongs to the gamma-glutamyltransferase family.</text>
</comment>
<evidence type="ECO:0000256" key="9">
    <source>
        <dbReference type="RuleBase" id="RU368036"/>
    </source>
</evidence>
<dbReference type="InterPro" id="IPR029055">
    <property type="entry name" value="Ntn_hydrolases_N"/>
</dbReference>
<dbReference type="Proteomes" id="UP001597512">
    <property type="component" value="Unassembled WGS sequence"/>
</dbReference>
<evidence type="ECO:0000256" key="3">
    <source>
        <dbReference type="ARBA" id="ARBA00009381"/>
    </source>
</evidence>
<dbReference type="PROSITE" id="PS00462">
    <property type="entry name" value="G_GLU_TRANSPEPTIDASE"/>
    <property type="match status" value="1"/>
</dbReference>
<sequence>MNKCVAPYSLLLLFAVAVASCKTQSSSTSATKTSVKQSQGVYQYRDEDPTRAGVAVKPFFSDRVGVVGRNGMVASAHPEASQVGLAILKAGGNAVDAAVAVQFALAVVYPGAGNIGGGGFMVYRDNGGKAYTLDYREKAPGQATPNMYLDSLGNIRPGLSISGHLASGVPGSVDGMAEAHKRFGKLTWAQVLQPAIDLAEKGFALTERDALGLNRIKTDLTTINPGKTYFFKSAVIADTTTWQKGDLLTQADLAKTLQRIQLQGRAGFYEGETARLLAEEMVRGKGMITEEDLKNYHSVWRDPLQATYKNYNVITMPPTSSGGVALVQMMRFTEPYPLRQWGWNRDSTVQVMVEAERRVYADRSKFLGDPDFVKVPVTQLINPQYLRTRWTDFSWAKATDSRAVKGGMIPGYESLETTHFSVVDKDGNAVSITTTLNGGFGSRVVVGGAGFFMNNEMDDFSVKPGAPNMYGLIGNQANAIAPNKRMLSSMTPTILEKDGKLFMVVGTPGGSTIMTSVYQTILNVIEHGMTMQQAVNALKFHHQWLPDKTIFENGAFSEATIESLKNRGYILERLTNTLGRMDCVLIRPDGSYEGASDPRADNTARGY</sequence>